<sequence length="350" mass="39057">MIVYLGIYLALVFLAGAVTSARGQQWVLALCVIGLAVFVGTRFDTGCDFDGYLYRFRYMFLDTSQSLLDRPEPGYYLLTWLIKVAGLSYLWVNVAAAAVFFGLLWHFVRRHPNALLMLALMFPVLVIQLAMSGVRQAVAVAFLTAALTAFTRNQRSVVVLCILAAGSFHSSALVFLPLALMVGRDYSTGRVLGALLLLTPVAYVLMQERLQIYHQRYIMAGDDMYSSGAIYRVALIVGSAAVFELYRRRFAQAFPAQFTLLHVFSLASFFLVPAYLVNTVMAHRLAYYLIPAQAFVLAALPGLAGPLNGRDSRLLFFAITGVYLAYMLVWFGFSRHAQSCYVPYQSFLFH</sequence>
<feature type="transmembrane region" description="Helical" evidence="1">
    <location>
        <begin position="288"/>
        <end position="307"/>
    </location>
</feature>
<feature type="transmembrane region" description="Helical" evidence="1">
    <location>
        <begin position="258"/>
        <end position="276"/>
    </location>
</feature>
<feature type="transmembrane region" description="Helical" evidence="1">
    <location>
        <begin position="189"/>
        <end position="206"/>
    </location>
</feature>
<name>A0A4Z0M0B9_9GAMM</name>
<feature type="transmembrane region" description="Helical" evidence="1">
    <location>
        <begin position="88"/>
        <end position="108"/>
    </location>
</feature>
<feature type="transmembrane region" description="Helical" evidence="1">
    <location>
        <begin position="115"/>
        <end position="145"/>
    </location>
</feature>
<dbReference type="InterPro" id="IPR049458">
    <property type="entry name" value="EpsG-like"/>
</dbReference>
<keyword evidence="3" id="KW-1185">Reference proteome</keyword>
<proteinExistence type="predicted"/>
<dbReference type="OrthoDB" id="5373240at2"/>
<accession>A0A4Z0M0B9</accession>
<protein>
    <submittedName>
        <fullName evidence="2">EpsG family protein</fullName>
    </submittedName>
</protein>
<dbReference type="Pfam" id="PF14897">
    <property type="entry name" value="EpsG"/>
    <property type="match status" value="1"/>
</dbReference>
<dbReference type="Proteomes" id="UP000298050">
    <property type="component" value="Unassembled WGS sequence"/>
</dbReference>
<keyword evidence="1" id="KW-1133">Transmembrane helix</keyword>
<feature type="transmembrane region" description="Helical" evidence="1">
    <location>
        <begin position="229"/>
        <end position="246"/>
    </location>
</feature>
<evidence type="ECO:0000256" key="1">
    <source>
        <dbReference type="SAM" id="Phobius"/>
    </source>
</evidence>
<feature type="transmembrane region" description="Helical" evidence="1">
    <location>
        <begin position="157"/>
        <end position="182"/>
    </location>
</feature>
<evidence type="ECO:0000313" key="2">
    <source>
        <dbReference type="EMBL" id="TGD73113.1"/>
    </source>
</evidence>
<dbReference type="AlphaFoldDB" id="A0A4Z0M0B9"/>
<feature type="transmembrane region" description="Helical" evidence="1">
    <location>
        <begin position="314"/>
        <end position="333"/>
    </location>
</feature>
<reference evidence="2 3" key="1">
    <citation type="submission" date="2019-04" db="EMBL/GenBank/DDBJ databases">
        <title>Taxonomy of novel Haliea sp. from mangrove soil of West Coast of India.</title>
        <authorList>
            <person name="Verma A."/>
            <person name="Kumar P."/>
            <person name="Krishnamurthi S."/>
        </authorList>
    </citation>
    <scope>NUCLEOTIDE SEQUENCE [LARGE SCALE GENOMIC DNA]</scope>
    <source>
        <strain evidence="2 3">SAOS-164</strain>
    </source>
</reference>
<evidence type="ECO:0000313" key="3">
    <source>
        <dbReference type="Proteomes" id="UP000298050"/>
    </source>
</evidence>
<dbReference type="RefSeq" id="WP_135444401.1">
    <property type="nucleotide sequence ID" value="NZ_SRLE01000008.1"/>
</dbReference>
<gene>
    <name evidence="2" type="ORF">E4634_12595</name>
</gene>
<keyword evidence="1" id="KW-0472">Membrane</keyword>
<keyword evidence="1" id="KW-0812">Transmembrane</keyword>
<dbReference type="EMBL" id="SRLE01000008">
    <property type="protein sequence ID" value="TGD73113.1"/>
    <property type="molecule type" value="Genomic_DNA"/>
</dbReference>
<organism evidence="2 3">
    <name type="scientific">Mangrovimicrobium sediminis</name>
    <dbReference type="NCBI Taxonomy" id="2562682"/>
    <lineage>
        <taxon>Bacteria</taxon>
        <taxon>Pseudomonadati</taxon>
        <taxon>Pseudomonadota</taxon>
        <taxon>Gammaproteobacteria</taxon>
        <taxon>Cellvibrionales</taxon>
        <taxon>Halieaceae</taxon>
        <taxon>Mangrovimicrobium</taxon>
    </lineage>
</organism>
<comment type="caution">
    <text evidence="2">The sequence shown here is derived from an EMBL/GenBank/DDBJ whole genome shotgun (WGS) entry which is preliminary data.</text>
</comment>